<evidence type="ECO:0000256" key="4">
    <source>
        <dbReference type="ARBA" id="ARBA00022825"/>
    </source>
</evidence>
<dbReference type="SMART" id="SM00228">
    <property type="entry name" value="PDZ"/>
    <property type="match status" value="1"/>
</dbReference>
<dbReference type="EMBL" id="JACJLA010000005">
    <property type="protein sequence ID" value="MBM6912501.1"/>
    <property type="molecule type" value="Genomic_DNA"/>
</dbReference>
<gene>
    <name evidence="8" type="ORF">H6A01_04055</name>
</gene>
<evidence type="ECO:0000256" key="3">
    <source>
        <dbReference type="ARBA" id="ARBA00022801"/>
    </source>
</evidence>
<sequence>MHIREGGTLLGLLRRAAQYIFAGLVVMWLTFWYLSGSPLGMVRFFYTYFVATHFFMDPVAKETLFTGSLKGMMESLGEPHSQYLDRNDFDQIMKQTSATYSGVGIVMGMGPDGLEVVSAIEEQPAAKAGVKTGDRITSINGTSTKSMSLSEASALVRGEAGTTVVLGIARGQETMDISIVREQITLPTVRSKMLTNDIGYIRISQFAEKTGTEFAEAYKELQGKGMKKLVLDLRNNPGGLLTAAQEVGSYILPKGPIVTIKDRSGHTESYDSDGLETPIPLVVLINKGSASASEIIAGAVQDEKVGTIVGTNSYGKGTVQTVVNAFGDEGIKITIAKYHTPNDRVIDGTGIAPDVTVELPSPEGRTGTKGDFVDDTQLAKAIEILQSR</sequence>
<dbReference type="Gene3D" id="2.30.42.10">
    <property type="match status" value="1"/>
</dbReference>
<dbReference type="Gene3D" id="3.90.226.10">
    <property type="entry name" value="2-enoyl-CoA Hydratase, Chain A, domain 1"/>
    <property type="match status" value="1"/>
</dbReference>
<keyword evidence="3 5" id="KW-0378">Hydrolase</keyword>
<dbReference type="InterPro" id="IPR005151">
    <property type="entry name" value="Tail-specific_protease"/>
</dbReference>
<evidence type="ECO:0000256" key="6">
    <source>
        <dbReference type="SAM" id="Phobius"/>
    </source>
</evidence>
<proteinExistence type="inferred from homology"/>
<dbReference type="Proteomes" id="UP000707138">
    <property type="component" value="Unassembled WGS sequence"/>
</dbReference>
<evidence type="ECO:0000256" key="2">
    <source>
        <dbReference type="ARBA" id="ARBA00022670"/>
    </source>
</evidence>
<evidence type="ECO:0000259" key="7">
    <source>
        <dbReference type="PROSITE" id="PS50106"/>
    </source>
</evidence>
<dbReference type="SUPFAM" id="SSF52096">
    <property type="entry name" value="ClpP/crotonase"/>
    <property type="match status" value="1"/>
</dbReference>
<dbReference type="InterPro" id="IPR001478">
    <property type="entry name" value="PDZ"/>
</dbReference>
<feature type="domain" description="PDZ" evidence="7">
    <location>
        <begin position="89"/>
        <end position="157"/>
    </location>
</feature>
<dbReference type="InterPro" id="IPR036034">
    <property type="entry name" value="PDZ_sf"/>
</dbReference>
<reference evidence="8 9" key="1">
    <citation type="journal article" date="2021" name="Sci. Rep.">
        <title>The distribution of antibiotic resistance genes in chicken gut microbiota commensals.</title>
        <authorList>
            <person name="Juricova H."/>
            <person name="Matiasovicova J."/>
            <person name="Kubasova T."/>
            <person name="Cejkova D."/>
            <person name="Rychlik I."/>
        </authorList>
    </citation>
    <scope>NUCLEOTIDE SEQUENCE [LARGE SCALE GENOMIC DNA]</scope>
    <source>
        <strain evidence="8 9">An537</strain>
    </source>
</reference>
<keyword evidence="4 5" id="KW-0720">Serine protease</keyword>
<dbReference type="InterPro" id="IPR004447">
    <property type="entry name" value="Peptidase_S41A"/>
</dbReference>
<dbReference type="RefSeq" id="WP_038155322.1">
    <property type="nucleotide sequence ID" value="NZ_CALXQD010000007.1"/>
</dbReference>
<keyword evidence="9" id="KW-1185">Reference proteome</keyword>
<dbReference type="CDD" id="cd07560">
    <property type="entry name" value="Peptidase_S41_CPP"/>
    <property type="match status" value="1"/>
</dbReference>
<dbReference type="Gene3D" id="3.30.750.44">
    <property type="match status" value="1"/>
</dbReference>
<dbReference type="CDD" id="cd06782">
    <property type="entry name" value="cpPDZ_CPP-like"/>
    <property type="match status" value="1"/>
</dbReference>
<dbReference type="InterPro" id="IPR041489">
    <property type="entry name" value="PDZ_6"/>
</dbReference>
<evidence type="ECO:0000313" key="8">
    <source>
        <dbReference type="EMBL" id="MBM6912501.1"/>
    </source>
</evidence>
<dbReference type="PANTHER" id="PTHR32060">
    <property type="entry name" value="TAIL-SPECIFIC PROTEASE"/>
    <property type="match status" value="1"/>
</dbReference>
<feature type="transmembrane region" description="Helical" evidence="6">
    <location>
        <begin position="16"/>
        <end position="34"/>
    </location>
</feature>
<dbReference type="SUPFAM" id="SSF50156">
    <property type="entry name" value="PDZ domain-like"/>
    <property type="match status" value="1"/>
</dbReference>
<comment type="caution">
    <text evidence="8">The sequence shown here is derived from an EMBL/GenBank/DDBJ whole genome shotgun (WGS) entry which is preliminary data.</text>
</comment>
<keyword evidence="6" id="KW-1133">Transmembrane helix</keyword>
<dbReference type="SMART" id="SM00245">
    <property type="entry name" value="TSPc"/>
    <property type="match status" value="1"/>
</dbReference>
<evidence type="ECO:0000313" key="9">
    <source>
        <dbReference type="Proteomes" id="UP000707138"/>
    </source>
</evidence>
<organism evidence="8 9">
    <name type="scientific">Veillonella magna</name>
    <dbReference type="NCBI Taxonomy" id="464322"/>
    <lineage>
        <taxon>Bacteria</taxon>
        <taxon>Bacillati</taxon>
        <taxon>Bacillota</taxon>
        <taxon>Negativicutes</taxon>
        <taxon>Veillonellales</taxon>
        <taxon>Veillonellaceae</taxon>
        <taxon>Veillonella</taxon>
    </lineage>
</organism>
<name>A0ABS2GEB2_9FIRM</name>
<keyword evidence="6" id="KW-0812">Transmembrane</keyword>
<keyword evidence="6" id="KW-0472">Membrane</keyword>
<keyword evidence="2 5" id="KW-0645">Protease</keyword>
<dbReference type="Pfam" id="PF03572">
    <property type="entry name" value="Peptidase_S41"/>
    <property type="match status" value="1"/>
</dbReference>
<protein>
    <submittedName>
        <fullName evidence="8">S41 family peptidase</fullName>
    </submittedName>
</protein>
<dbReference type="PROSITE" id="PS50106">
    <property type="entry name" value="PDZ"/>
    <property type="match status" value="1"/>
</dbReference>
<accession>A0ABS2GEB2</accession>
<dbReference type="PANTHER" id="PTHR32060:SF30">
    <property type="entry name" value="CARBOXY-TERMINAL PROCESSING PROTEASE CTPA"/>
    <property type="match status" value="1"/>
</dbReference>
<dbReference type="NCBIfam" id="TIGR00225">
    <property type="entry name" value="prc"/>
    <property type="match status" value="1"/>
</dbReference>
<evidence type="ECO:0000256" key="1">
    <source>
        <dbReference type="ARBA" id="ARBA00009179"/>
    </source>
</evidence>
<evidence type="ECO:0000256" key="5">
    <source>
        <dbReference type="RuleBase" id="RU004404"/>
    </source>
</evidence>
<dbReference type="Pfam" id="PF17820">
    <property type="entry name" value="PDZ_6"/>
    <property type="match status" value="1"/>
</dbReference>
<comment type="similarity">
    <text evidence="1 5">Belongs to the peptidase S41A family.</text>
</comment>
<dbReference type="InterPro" id="IPR029045">
    <property type="entry name" value="ClpP/crotonase-like_dom_sf"/>
</dbReference>